<evidence type="ECO:0000259" key="1">
    <source>
        <dbReference type="PROSITE" id="PS51186"/>
    </source>
</evidence>
<gene>
    <name evidence="2" type="ORF">MNBD_GAMMA15-1721</name>
</gene>
<dbReference type="InterPro" id="IPR016181">
    <property type="entry name" value="Acyl_CoA_acyltransferase"/>
</dbReference>
<dbReference type="CDD" id="cd04301">
    <property type="entry name" value="NAT_SF"/>
    <property type="match status" value="1"/>
</dbReference>
<dbReference type="Gene3D" id="3.40.630.30">
    <property type="match status" value="1"/>
</dbReference>
<name>A0A3B0YQ24_9ZZZZ</name>
<dbReference type="GO" id="GO:0016747">
    <property type="term" value="F:acyltransferase activity, transferring groups other than amino-acyl groups"/>
    <property type="evidence" value="ECO:0007669"/>
    <property type="project" value="InterPro"/>
</dbReference>
<accession>A0A3B0YQ24</accession>
<sequence>MQPIRVRAETPDDFSAIDVVNLSAFQGEGEAQLVGELRKSSVFIPDLSLVAELNGRIVGHVVLSRVKLASGQGESEILALGPMSVVPSQSHRGIGSELIDAAVARAKPLCYNAIVVGGHPDYYLRFGFKSATDWSVTCNLPIPDDALTAMELVDGALSGGGKVEYPELFKALF</sequence>
<dbReference type="EMBL" id="UOFN01000059">
    <property type="protein sequence ID" value="VAW76429.1"/>
    <property type="molecule type" value="Genomic_DNA"/>
</dbReference>
<protein>
    <recommendedName>
        <fullName evidence="1">N-acetyltransferase domain-containing protein</fullName>
    </recommendedName>
</protein>
<evidence type="ECO:0000313" key="2">
    <source>
        <dbReference type="EMBL" id="VAW76429.1"/>
    </source>
</evidence>
<reference evidence="2" key="1">
    <citation type="submission" date="2018-06" db="EMBL/GenBank/DDBJ databases">
        <authorList>
            <person name="Zhirakovskaya E."/>
        </authorList>
    </citation>
    <scope>NUCLEOTIDE SEQUENCE</scope>
</reference>
<dbReference type="PROSITE" id="PS51186">
    <property type="entry name" value="GNAT"/>
    <property type="match status" value="1"/>
</dbReference>
<feature type="domain" description="N-acetyltransferase" evidence="1">
    <location>
        <begin position="4"/>
        <end position="154"/>
    </location>
</feature>
<dbReference type="SUPFAM" id="SSF55729">
    <property type="entry name" value="Acyl-CoA N-acyltransferases (Nat)"/>
    <property type="match status" value="1"/>
</dbReference>
<proteinExistence type="predicted"/>
<dbReference type="Pfam" id="PF13508">
    <property type="entry name" value="Acetyltransf_7"/>
    <property type="match status" value="1"/>
</dbReference>
<organism evidence="2">
    <name type="scientific">hydrothermal vent metagenome</name>
    <dbReference type="NCBI Taxonomy" id="652676"/>
    <lineage>
        <taxon>unclassified sequences</taxon>
        <taxon>metagenomes</taxon>
        <taxon>ecological metagenomes</taxon>
    </lineage>
</organism>
<dbReference type="AlphaFoldDB" id="A0A3B0YQ24"/>
<dbReference type="InterPro" id="IPR000182">
    <property type="entry name" value="GNAT_dom"/>
</dbReference>